<keyword evidence="1" id="KW-0812">Transmembrane</keyword>
<dbReference type="EMBL" id="JACGCM010002006">
    <property type="protein sequence ID" value="KAF6146138.1"/>
    <property type="molecule type" value="Genomic_DNA"/>
</dbReference>
<keyword evidence="1" id="KW-1133">Transmembrane helix</keyword>
<name>A0A7J7LUA5_9MAGN</name>
<organism evidence="3 4">
    <name type="scientific">Kingdonia uniflora</name>
    <dbReference type="NCBI Taxonomy" id="39325"/>
    <lineage>
        <taxon>Eukaryota</taxon>
        <taxon>Viridiplantae</taxon>
        <taxon>Streptophyta</taxon>
        <taxon>Embryophyta</taxon>
        <taxon>Tracheophyta</taxon>
        <taxon>Spermatophyta</taxon>
        <taxon>Magnoliopsida</taxon>
        <taxon>Ranunculales</taxon>
        <taxon>Circaeasteraceae</taxon>
        <taxon>Kingdonia</taxon>
    </lineage>
</organism>
<accession>A0A7J7LUA5</accession>
<dbReference type="Gene3D" id="1.10.510.10">
    <property type="entry name" value="Transferase(Phosphotransferase) domain 1"/>
    <property type="match status" value="1"/>
</dbReference>
<comment type="caution">
    <text evidence="3">The sequence shown here is derived from an EMBL/GenBank/DDBJ whole genome shotgun (WGS) entry which is preliminary data.</text>
</comment>
<dbReference type="GO" id="GO:0004672">
    <property type="term" value="F:protein kinase activity"/>
    <property type="evidence" value="ECO:0007669"/>
    <property type="project" value="InterPro"/>
</dbReference>
<dbReference type="GO" id="GO:0005524">
    <property type="term" value="F:ATP binding"/>
    <property type="evidence" value="ECO:0007669"/>
    <property type="project" value="InterPro"/>
</dbReference>
<dbReference type="SUPFAM" id="SSF56112">
    <property type="entry name" value="Protein kinase-like (PK-like)"/>
    <property type="match status" value="1"/>
</dbReference>
<feature type="domain" description="Protein kinase" evidence="2">
    <location>
        <begin position="81"/>
        <end position="340"/>
    </location>
</feature>
<dbReference type="Pfam" id="PF07714">
    <property type="entry name" value="PK_Tyr_Ser-Thr"/>
    <property type="match status" value="1"/>
</dbReference>
<dbReference type="Proteomes" id="UP000541444">
    <property type="component" value="Unassembled WGS sequence"/>
</dbReference>
<evidence type="ECO:0000256" key="1">
    <source>
        <dbReference type="SAM" id="Phobius"/>
    </source>
</evidence>
<dbReference type="PANTHER" id="PTHR48008">
    <property type="entry name" value="LEUCINE-RICH REPEAT RECEPTOR-LIKE PROTEIN KINASE IMK3-RELATED"/>
    <property type="match status" value="1"/>
</dbReference>
<sequence>MGGKYKLIIILCLISTTLLAFTICLIYYLYRRKPTKNEESKEMGLEGYNDSKENEDELEEEIEGLISFSGGENLTIHDILDAPGEVIGKSSYGTLYRARFEKTNAVALLRFLRPTCTGTRVKDIIDVIHSLGVIRHPNLVPLHAFYSGPRGEKLLVHSFISHGTLAMFLRGRHGESRKWNIMYRISLGIVKGLDHLHAGLQKPVIHGNLKSKNILLDGNYQPYVSDFGLHLLLNPTTSQEMLEASAAQGYKAPELIKMKDASKETDIYSLGVILLEILPGKEFIKEKASFNQDSHLPNPMKKTATDHRVSDMFQLAMACCSPSPFLRPDIKQVLKKLEQVGNENS</sequence>
<gene>
    <name evidence="3" type="ORF">GIB67_015576</name>
</gene>
<keyword evidence="4" id="KW-1185">Reference proteome</keyword>
<keyword evidence="1" id="KW-0472">Membrane</keyword>
<dbReference type="InterPro" id="IPR011009">
    <property type="entry name" value="Kinase-like_dom_sf"/>
</dbReference>
<proteinExistence type="predicted"/>
<dbReference type="AlphaFoldDB" id="A0A7J7LUA5"/>
<reference evidence="3 4" key="1">
    <citation type="journal article" date="2020" name="IScience">
        <title>Genome Sequencing of the Endangered Kingdonia uniflora (Circaeasteraceae, Ranunculales) Reveals Potential Mechanisms of Evolutionary Specialization.</title>
        <authorList>
            <person name="Sun Y."/>
            <person name="Deng T."/>
            <person name="Zhang A."/>
            <person name="Moore M.J."/>
            <person name="Landis J.B."/>
            <person name="Lin N."/>
            <person name="Zhang H."/>
            <person name="Zhang X."/>
            <person name="Huang J."/>
            <person name="Zhang X."/>
            <person name="Sun H."/>
            <person name="Wang H."/>
        </authorList>
    </citation>
    <scope>NUCLEOTIDE SEQUENCE [LARGE SCALE GENOMIC DNA]</scope>
    <source>
        <strain evidence="3">TB1705</strain>
        <tissue evidence="3">Leaf</tissue>
    </source>
</reference>
<dbReference type="OrthoDB" id="4062651at2759"/>
<evidence type="ECO:0000313" key="3">
    <source>
        <dbReference type="EMBL" id="KAF6146138.1"/>
    </source>
</evidence>
<evidence type="ECO:0000259" key="2">
    <source>
        <dbReference type="PROSITE" id="PS50011"/>
    </source>
</evidence>
<dbReference type="PROSITE" id="PS50011">
    <property type="entry name" value="PROTEIN_KINASE_DOM"/>
    <property type="match status" value="1"/>
</dbReference>
<dbReference type="InterPro" id="IPR000719">
    <property type="entry name" value="Prot_kinase_dom"/>
</dbReference>
<evidence type="ECO:0000313" key="4">
    <source>
        <dbReference type="Proteomes" id="UP000541444"/>
    </source>
</evidence>
<protein>
    <recommendedName>
        <fullName evidence="2">Protein kinase domain-containing protein</fullName>
    </recommendedName>
</protein>
<dbReference type="PANTHER" id="PTHR48008:SF13">
    <property type="entry name" value="PROTEIN KINASE SUPERFAMILY PROTEIN"/>
    <property type="match status" value="1"/>
</dbReference>
<feature type="transmembrane region" description="Helical" evidence="1">
    <location>
        <begin position="7"/>
        <end position="30"/>
    </location>
</feature>
<dbReference type="InterPro" id="IPR052451">
    <property type="entry name" value="Ser/Thr_kinase-like"/>
</dbReference>
<dbReference type="InterPro" id="IPR001245">
    <property type="entry name" value="Ser-Thr/Tyr_kinase_cat_dom"/>
</dbReference>